<dbReference type="PANTHER" id="PTHR43761:SF1">
    <property type="entry name" value="D-ISOMER SPECIFIC 2-HYDROXYACID DEHYDROGENASE CATALYTIC DOMAIN-CONTAINING PROTEIN-RELATED"/>
    <property type="match status" value="1"/>
</dbReference>
<feature type="active site" description="Proton donor" evidence="5">
    <location>
        <position position="257"/>
    </location>
</feature>
<dbReference type="SUPFAM" id="SSF51735">
    <property type="entry name" value="NAD(P)-binding Rossmann-fold domains"/>
    <property type="match status" value="1"/>
</dbReference>
<feature type="domain" description="D-isomer specific 2-hydroxyacid dehydrogenase NAD-binding" evidence="6">
    <location>
        <begin position="117"/>
        <end position="259"/>
    </location>
</feature>
<dbReference type="InterPro" id="IPR006140">
    <property type="entry name" value="D-isomer_DH_NAD-bd"/>
</dbReference>
<dbReference type="InterPro" id="IPR029753">
    <property type="entry name" value="D-isomer_DH_CS"/>
</dbReference>
<keyword evidence="1 5" id="KW-0963">Cytoplasm</keyword>
<comment type="pathway">
    <text evidence="5">Cofactor biosynthesis; pyridoxine 5'-phosphate biosynthesis; pyridoxine 5'-phosphate from D-erythrose 4-phosphate: step 2/5.</text>
</comment>
<comment type="catalytic activity">
    <reaction evidence="5">
        <text>4-phospho-D-erythronate + NAD(+) = (R)-3-hydroxy-2-oxo-4-phosphooxybutanoate + NADH + H(+)</text>
        <dbReference type="Rhea" id="RHEA:18829"/>
        <dbReference type="ChEBI" id="CHEBI:15378"/>
        <dbReference type="ChEBI" id="CHEBI:57540"/>
        <dbReference type="ChEBI" id="CHEBI:57945"/>
        <dbReference type="ChEBI" id="CHEBI:58538"/>
        <dbReference type="ChEBI" id="CHEBI:58766"/>
        <dbReference type="EC" id="1.1.1.290"/>
    </reaction>
</comment>
<feature type="binding site" evidence="5">
    <location>
        <position position="178"/>
    </location>
    <ligand>
        <name>NAD(+)</name>
        <dbReference type="ChEBI" id="CHEBI:57540"/>
    </ligand>
</feature>
<feature type="active site" evidence="5">
    <location>
        <position position="240"/>
    </location>
</feature>
<evidence type="ECO:0000256" key="5">
    <source>
        <dbReference type="HAMAP-Rule" id="MF_01825"/>
    </source>
</evidence>
<dbReference type="EC" id="1.1.1.290" evidence="5"/>
<feature type="binding site" evidence="5">
    <location>
        <position position="261"/>
    </location>
    <ligand>
        <name>substrate</name>
    </ligand>
</feature>
<comment type="similarity">
    <text evidence="5">Belongs to the D-isomer specific 2-hydroxyacid dehydrogenase family. PdxB subfamily.</text>
</comment>
<dbReference type="InterPro" id="IPR050418">
    <property type="entry name" value="D-iso_2-hydroxyacid_DH_PdxB"/>
</dbReference>
<comment type="caution">
    <text evidence="8">The sequence shown here is derived from an EMBL/GenBank/DDBJ whole genome shotgun (WGS) entry which is preliminary data.</text>
</comment>
<sequence>MNNPLKIVADENMPALDTMFNGFSVTRVAGRTMSAKDVETADVLLVRSVTQVNEALLSRAKHLKMIGTATIGMDHLDQAYLLDRGIPFFNAPGCNAEAVVDYVLAAIHNLLPEDFPLRGLTVGIIGAGNVGGRLQKRLSLAGVNTLVCDPPRALAEGEEGFTRLDTLLSKSDVVCLHTPLTTVGSFATYHMLGEAELRLLKPGAVLINAGRGPVVDNQALSGVMDQRNDLIVALDVWEHEPSVDKDLADKVALGSPHIAGYSLDGKLRGTYMLRERLSELLGIAAPPPLRELLPLAPISSVTVTESASVLDVISVVYSVVSDDRRFRRSLSAVNQAASFDLLRKNYPVRREFSTLTVNGVVDPYKRQLLSAFGFNLSPVSTHVPSE</sequence>
<evidence type="ECO:0000256" key="4">
    <source>
        <dbReference type="ARBA" id="ARBA00023096"/>
    </source>
</evidence>
<dbReference type="InterPro" id="IPR036291">
    <property type="entry name" value="NAD(P)-bd_dom_sf"/>
</dbReference>
<dbReference type="PROSITE" id="PS00065">
    <property type="entry name" value="D_2_HYDROXYACID_DH_1"/>
    <property type="match status" value="1"/>
</dbReference>
<keyword evidence="4 5" id="KW-0664">Pyridoxine biosynthesis</keyword>
<dbReference type="InterPro" id="IPR029752">
    <property type="entry name" value="D-isomer_DH_CS1"/>
</dbReference>
<dbReference type="Pfam" id="PF02826">
    <property type="entry name" value="2-Hacid_dh_C"/>
    <property type="match status" value="1"/>
</dbReference>
<keyword evidence="2 5" id="KW-0560">Oxidoreductase</keyword>
<evidence type="ECO:0000313" key="8">
    <source>
        <dbReference type="EMBL" id="MDO6452274.1"/>
    </source>
</evidence>
<name>A0AAW7XGT4_9GAMM</name>
<feature type="binding site" evidence="5">
    <location>
        <position position="48"/>
    </location>
    <ligand>
        <name>substrate</name>
    </ligand>
</feature>
<dbReference type="HAMAP" id="MF_01825">
    <property type="entry name" value="PdxB"/>
    <property type="match status" value="1"/>
</dbReference>
<dbReference type="Gene3D" id="3.30.1370.170">
    <property type="match status" value="1"/>
</dbReference>
<dbReference type="Proteomes" id="UP001169862">
    <property type="component" value="Unassembled WGS sequence"/>
</dbReference>
<feature type="active site" evidence="5">
    <location>
        <position position="211"/>
    </location>
</feature>
<keyword evidence="3 5" id="KW-0520">NAD</keyword>
<comment type="subunit">
    <text evidence="5">Homodimer.</text>
</comment>
<comment type="function">
    <text evidence="5">Catalyzes the oxidation of erythronate-4-phosphate to 3-hydroxy-2-oxo-4-phosphonooxybutanoate.</text>
</comment>
<dbReference type="SUPFAM" id="SSF52283">
    <property type="entry name" value="Formate/glycerate dehydrogenase catalytic domain-like"/>
    <property type="match status" value="1"/>
</dbReference>
<protein>
    <recommendedName>
        <fullName evidence="5">Erythronate-4-phosphate dehydrogenase</fullName>
        <ecNumber evidence="5">1.1.1.290</ecNumber>
    </recommendedName>
</protein>
<feature type="binding site" evidence="5">
    <location>
        <position position="260"/>
    </location>
    <ligand>
        <name>NAD(+)</name>
        <dbReference type="ChEBI" id="CHEBI:57540"/>
    </ligand>
</feature>
<dbReference type="EMBL" id="JAUOPG010000001">
    <property type="protein sequence ID" value="MDO6452274.1"/>
    <property type="molecule type" value="Genomic_DNA"/>
</dbReference>
<evidence type="ECO:0000259" key="6">
    <source>
        <dbReference type="Pfam" id="PF02826"/>
    </source>
</evidence>
<dbReference type="Gene3D" id="3.40.50.720">
    <property type="entry name" value="NAD(P)-binding Rossmann-like Domain"/>
    <property type="match status" value="2"/>
</dbReference>
<feature type="domain" description="Erythronate-4-phosphate dehydrogenase dimerisation" evidence="7">
    <location>
        <begin position="292"/>
        <end position="370"/>
    </location>
</feature>
<dbReference type="GO" id="GO:0005737">
    <property type="term" value="C:cytoplasm"/>
    <property type="evidence" value="ECO:0007669"/>
    <property type="project" value="UniProtKB-SubCell"/>
</dbReference>
<dbReference type="InterPro" id="IPR020921">
    <property type="entry name" value="Erythronate-4-P_DHase"/>
</dbReference>
<accession>A0AAW7XGT4</accession>
<evidence type="ECO:0000256" key="3">
    <source>
        <dbReference type="ARBA" id="ARBA00023027"/>
    </source>
</evidence>
<dbReference type="PROSITE" id="PS00671">
    <property type="entry name" value="D_2_HYDROXYACID_DH_3"/>
    <property type="match status" value="1"/>
</dbReference>
<dbReference type="AlphaFoldDB" id="A0AAW7XGT4"/>
<feature type="binding site" evidence="5">
    <location>
        <position position="70"/>
    </location>
    <ligand>
        <name>substrate</name>
    </ligand>
</feature>
<proteinExistence type="inferred from homology"/>
<feature type="binding site" evidence="5">
    <location>
        <position position="149"/>
    </location>
    <ligand>
        <name>NAD(+)</name>
        <dbReference type="ChEBI" id="CHEBI:57540"/>
    </ligand>
</feature>
<dbReference type="InterPro" id="IPR038251">
    <property type="entry name" value="PdxB_dimer_sf"/>
</dbReference>
<dbReference type="GO" id="GO:0033711">
    <property type="term" value="F:4-phosphoerythronate dehydrogenase activity"/>
    <property type="evidence" value="ECO:0007669"/>
    <property type="project" value="UniProtKB-EC"/>
</dbReference>
<dbReference type="CDD" id="cd12158">
    <property type="entry name" value="ErythrP_dh"/>
    <property type="match status" value="1"/>
</dbReference>
<organism evidence="8 9">
    <name type="scientific">Neptunomonas phycophila</name>
    <dbReference type="NCBI Taxonomy" id="1572645"/>
    <lineage>
        <taxon>Bacteria</taxon>
        <taxon>Pseudomonadati</taxon>
        <taxon>Pseudomonadota</taxon>
        <taxon>Gammaproteobacteria</taxon>
        <taxon>Oceanospirillales</taxon>
        <taxon>Oceanospirillaceae</taxon>
        <taxon>Neptunomonas</taxon>
    </lineage>
</organism>
<reference evidence="8" key="1">
    <citation type="submission" date="2023-07" db="EMBL/GenBank/DDBJ databases">
        <title>Genome content predicts the carbon catabolic preferences of heterotrophic bacteria.</title>
        <authorList>
            <person name="Gralka M."/>
        </authorList>
    </citation>
    <scope>NUCLEOTIDE SEQUENCE</scope>
    <source>
        <strain evidence="8">I2M16</strain>
    </source>
</reference>
<dbReference type="GO" id="GO:0008615">
    <property type="term" value="P:pyridoxine biosynthetic process"/>
    <property type="evidence" value="ECO:0007669"/>
    <property type="project" value="UniProtKB-UniRule"/>
</dbReference>
<dbReference type="GO" id="GO:0046983">
    <property type="term" value="F:protein dimerization activity"/>
    <property type="evidence" value="ECO:0007669"/>
    <property type="project" value="InterPro"/>
</dbReference>
<dbReference type="InterPro" id="IPR024531">
    <property type="entry name" value="Erythronate-4-P_DHase_dimer"/>
</dbReference>
<comment type="caution">
    <text evidence="5">Lacks conserved residue(s) required for the propagation of feature annotation.</text>
</comment>
<dbReference type="GO" id="GO:0051287">
    <property type="term" value="F:NAD binding"/>
    <property type="evidence" value="ECO:0007669"/>
    <property type="project" value="InterPro"/>
</dbReference>
<comment type="subcellular location">
    <subcellularLocation>
        <location evidence="5">Cytoplasm</location>
    </subcellularLocation>
</comment>
<dbReference type="RefSeq" id="WP_303548263.1">
    <property type="nucleotide sequence ID" value="NZ_JAUOPG010000001.1"/>
</dbReference>
<feature type="binding site" evidence="5">
    <location>
        <position position="235"/>
    </location>
    <ligand>
        <name>NAD(+)</name>
        <dbReference type="ChEBI" id="CHEBI:57540"/>
    </ligand>
</feature>
<dbReference type="Pfam" id="PF11890">
    <property type="entry name" value="DUF3410"/>
    <property type="match status" value="1"/>
</dbReference>
<dbReference type="PANTHER" id="PTHR43761">
    <property type="entry name" value="D-ISOMER SPECIFIC 2-HYDROXYACID DEHYDROGENASE FAMILY PROTEIN (AFU_ORTHOLOGUE AFUA_1G13630)"/>
    <property type="match status" value="1"/>
</dbReference>
<gene>
    <name evidence="5" type="primary">pdxB</name>
    <name evidence="8" type="ORF">Q4490_01740</name>
</gene>
<evidence type="ECO:0000313" key="9">
    <source>
        <dbReference type="Proteomes" id="UP001169862"/>
    </source>
</evidence>
<evidence type="ECO:0000256" key="1">
    <source>
        <dbReference type="ARBA" id="ARBA00022490"/>
    </source>
</evidence>
<evidence type="ECO:0000256" key="2">
    <source>
        <dbReference type="ARBA" id="ARBA00023002"/>
    </source>
</evidence>
<evidence type="ECO:0000259" key="7">
    <source>
        <dbReference type="Pfam" id="PF11890"/>
    </source>
</evidence>